<evidence type="ECO:0000259" key="6">
    <source>
        <dbReference type="PROSITE" id="PS51184"/>
    </source>
</evidence>
<dbReference type="Pfam" id="PF08007">
    <property type="entry name" value="JmjC_2"/>
    <property type="match status" value="1"/>
</dbReference>
<dbReference type="FunFam" id="3.30.505.10:FF:000129">
    <property type="entry name" value="Predicted protein"/>
    <property type="match status" value="1"/>
</dbReference>
<feature type="compositionally biased region" description="Low complexity" evidence="3">
    <location>
        <begin position="1663"/>
        <end position="1675"/>
    </location>
</feature>
<feature type="domain" description="JmjC" evidence="6">
    <location>
        <begin position="191"/>
        <end position="365"/>
    </location>
</feature>
<dbReference type="InterPro" id="IPR036860">
    <property type="entry name" value="SH2_dom_sf"/>
</dbReference>
<evidence type="ECO:0000256" key="1">
    <source>
        <dbReference type="ARBA" id="ARBA00022999"/>
    </source>
</evidence>
<dbReference type="Proteomes" id="UP000001357">
    <property type="component" value="Unassembled WGS sequence"/>
</dbReference>
<dbReference type="InterPro" id="IPR003347">
    <property type="entry name" value="JmjC_dom"/>
</dbReference>
<dbReference type="FunFam" id="2.60.40.10:FF:002029">
    <property type="entry name" value="Predicted protein"/>
    <property type="match status" value="2"/>
</dbReference>
<evidence type="ECO:0000256" key="4">
    <source>
        <dbReference type="SAM" id="Phobius"/>
    </source>
</evidence>
<dbReference type="CDD" id="cd00185">
    <property type="entry name" value="TNFRSF"/>
    <property type="match status" value="3"/>
</dbReference>
<dbReference type="InterPro" id="IPR013783">
    <property type="entry name" value="Ig-like_fold"/>
</dbReference>
<evidence type="ECO:0000313" key="8">
    <source>
        <dbReference type="Proteomes" id="UP000001357"/>
    </source>
</evidence>
<evidence type="ECO:0000259" key="5">
    <source>
        <dbReference type="PROSITE" id="PS50001"/>
    </source>
</evidence>
<proteinExistence type="predicted"/>
<organism evidence="7 8">
    <name type="scientific">Monosiga brevicollis</name>
    <name type="common">Choanoflagellate</name>
    <dbReference type="NCBI Taxonomy" id="81824"/>
    <lineage>
        <taxon>Eukaryota</taxon>
        <taxon>Choanoflagellata</taxon>
        <taxon>Craspedida</taxon>
        <taxon>Salpingoecidae</taxon>
        <taxon>Monosiga</taxon>
    </lineage>
</organism>
<dbReference type="PANTHER" id="PTHR15127">
    <property type="entry name" value="HEAVYWEIGHT, ISOFORM A"/>
    <property type="match status" value="1"/>
</dbReference>
<evidence type="ECO:0000313" key="7">
    <source>
        <dbReference type="EMBL" id="EDQ84429.1"/>
    </source>
</evidence>
<feature type="region of interest" description="Disordered" evidence="3">
    <location>
        <begin position="1927"/>
        <end position="1950"/>
    </location>
</feature>
<feature type="domain" description="SH2" evidence="5">
    <location>
        <begin position="2199"/>
        <end position="2292"/>
    </location>
</feature>
<dbReference type="GO" id="GO:0001784">
    <property type="term" value="F:phosphotyrosine residue binding"/>
    <property type="evidence" value="ECO:0000318"/>
    <property type="project" value="GO_Central"/>
</dbReference>
<keyword evidence="4" id="KW-0812">Transmembrane</keyword>
<dbReference type="InterPro" id="IPR006212">
    <property type="entry name" value="Furin_repeat"/>
</dbReference>
<dbReference type="RefSeq" id="XP_001750724.1">
    <property type="nucleotide sequence ID" value="XM_001750672.1"/>
</dbReference>
<name>A9VDD4_MONBE</name>
<dbReference type="InterPro" id="IPR009030">
    <property type="entry name" value="Growth_fac_rcpt_cys_sf"/>
</dbReference>
<dbReference type="Gene3D" id="3.30.505.10">
    <property type="entry name" value="SH2 domain"/>
    <property type="match status" value="2"/>
</dbReference>
<keyword evidence="4" id="KW-0472">Membrane</keyword>
<keyword evidence="1 2" id="KW-0727">SH2 domain</keyword>
<feature type="domain" description="SH2" evidence="5">
    <location>
        <begin position="2086"/>
        <end position="2178"/>
    </location>
</feature>
<dbReference type="SUPFAM" id="SSF55550">
    <property type="entry name" value="SH2 domain"/>
    <property type="match status" value="2"/>
</dbReference>
<dbReference type="PROSITE" id="PS51184">
    <property type="entry name" value="JMJC"/>
    <property type="match status" value="1"/>
</dbReference>
<dbReference type="InterPro" id="IPR032179">
    <property type="entry name" value="Cry22Aa_Ig-like"/>
</dbReference>
<evidence type="ECO:0000256" key="3">
    <source>
        <dbReference type="SAM" id="MobiDB-lite"/>
    </source>
</evidence>
<dbReference type="SMART" id="SM01411">
    <property type="entry name" value="Ephrin_rec_like"/>
    <property type="match status" value="4"/>
</dbReference>
<keyword evidence="4" id="KW-1133">Transmembrane helix</keyword>
<dbReference type="Pfam" id="PF00017">
    <property type="entry name" value="SH2"/>
    <property type="match status" value="2"/>
</dbReference>
<dbReference type="Gene3D" id="2.60.120.650">
    <property type="entry name" value="Cupin"/>
    <property type="match status" value="1"/>
</dbReference>
<dbReference type="Gene3D" id="2.60.40.10">
    <property type="entry name" value="Immunoglobulins"/>
    <property type="match status" value="4"/>
</dbReference>
<dbReference type="KEGG" id="mbr:MONBRDRAFT_12804"/>
<dbReference type="SMART" id="SM00252">
    <property type="entry name" value="SH2"/>
    <property type="match status" value="2"/>
</dbReference>
<accession>A9VDD4</accession>
<gene>
    <name evidence="7" type="ORF">MONBRDRAFT_12804</name>
</gene>
<dbReference type="SUPFAM" id="SSF51197">
    <property type="entry name" value="Clavaminate synthase-like"/>
    <property type="match status" value="1"/>
</dbReference>
<dbReference type="STRING" id="81824.A9VDD4"/>
<dbReference type="InterPro" id="IPR051846">
    <property type="entry name" value="SH2_domain_adapters"/>
</dbReference>
<dbReference type="CDD" id="cd00173">
    <property type="entry name" value="SH2"/>
    <property type="match status" value="1"/>
</dbReference>
<feature type="transmembrane region" description="Helical" evidence="4">
    <location>
        <begin position="32"/>
        <end position="49"/>
    </location>
</feature>
<dbReference type="InterPro" id="IPR000980">
    <property type="entry name" value="SH2"/>
</dbReference>
<dbReference type="eggNOG" id="KOG1217">
    <property type="taxonomic scope" value="Eukaryota"/>
</dbReference>
<dbReference type="PANTHER" id="PTHR15127:SF32">
    <property type="entry name" value="HEAVYWEIGHT, ISOFORM A"/>
    <property type="match status" value="1"/>
</dbReference>
<feature type="region of interest" description="Disordered" evidence="3">
    <location>
        <begin position="1656"/>
        <end position="1675"/>
    </location>
</feature>
<dbReference type="FunFam" id="3.30.505.10:FF:000136">
    <property type="entry name" value="Predicted protein"/>
    <property type="match status" value="1"/>
</dbReference>
<dbReference type="GeneID" id="5896003"/>
<dbReference type="Pfam" id="PF16403">
    <property type="entry name" value="Bact_surface_Ig-like"/>
    <property type="match status" value="3"/>
</dbReference>
<evidence type="ECO:0000256" key="2">
    <source>
        <dbReference type="PROSITE-ProRule" id="PRU00191"/>
    </source>
</evidence>
<sequence>MGLERTGAGGGASATCRGRGVWRARTLSSLRLPLPLLLAVLLVLVNVALRGAVQADIVHGLAVVQPRLVLEQQQQQLDPFRNMTAPRTWPALLVQWLGPWADFAPSYQTSHRVYPAKADSRALGSATPLPVFELLQRPGTLTALVQDDAGALVYRSDTQVAPIPPDLNTWDKLFQHIQTHQPTSSLVIFPERFSHTFALDLDPWLYDDYYQALTDAFNVPVTQHVYITGPAGRALNPHTDGGDVFVRQISGSKHWQLCVPRLQDPSVCQPSAPSPTAHPCTDGARARYAEWKRDQFEGCTPYTMGQLADMDCSNITLHPGDTLYLPRGIVHHAWTDSGITSTHVTYQLQSKDATLFDRLRNQCYARASTGTRWCDSLDNLVANNFPHATSDLLRLASTLHEDKIAAMLWQLRFNYKDLMTTLARPRRDITSKDHPPPGVCCDDGCISSCDTWVECDEGEYYVSIDDDCANCPSGKYQTDRDHIKRTCIDKTAACDAGKYLVVTSSSSDNYCATCSEGKYQASAGYAGTSCSDKLATCGLGQYLSISNSVTQDNSCINCPVQTSYQDQASHSDTSCKARVVLTCGLGQRLVYEDATMDNRCVSCTSGTYQDQASHADVTCKPQRTSCNAGRHLKLADNTADNTCTRCPAACDSSKGYHTTQSSSTSCTTCPAGQYLTFAYSADGGCVACPSGKYRNDEELADCLNCGAGRYSRKPGQSTCKTCPAGKYSDDGANEECQACSEGKYSGSQASTCQTCPTGTYQPNQSSSNCLPCAEGLTVLADGRDCQDVTPPVIQVPLGPIVTEVLNASFSLPAITAVDGYDGPVATSTLDSFDIARAEIQRLNYTAADEAGNAAWAVLIVNVLAAQKPSIVLYGDDPMQQEAGEPFVDPLATVHDSLDPNIGVLSDASSQVDTAVLGTYTVTYQAARADHQGLWADPVTRNVIVEDTKAPVLTLRGVARFIVQATFAYLEPGFSAQDAFDGNLTAMVKQSLASAQVDTHVPSGTSYEIMYTVSDRAGNEASLARTVVVMDTYPPNIHLNGSLVLNLEAGTSFVDPGYWAHDLLDGNRPVSVSGSYQSVPSVAVPANYTLTYSSRDEAGNLGQSHRTIQVVDTTPPVIETIGQVQTLEAAPPTGVYELQPGWFVVTDNYVQFGLGGRLQSNVSSLPLRPPALPYPATVLLTVTDDNDNTGHAHLAVRIVDSLSPVLNVTDTIVEGGSSWHDDQPWSALDRMDGDVRQRVRRTSLALVHLGGQLLPDTPNCPSEWTHFASAASRAAQTQRWNVLLNNSWDAVYTQAPNGSTFVLDYGVTDAAGNSGTAQRRVTIRDTQPPIIDAPASPVLLEYGTIMRQYSDPATAWDALDGDLTAFLCYTIRAFDFGGSILQRVPANAVDGQLLPASPQNWSTLVSAAQVAQDGTLFAQHVNWSRVTAADYPVNTQLHVQYSVTDGAAWTTTHQRWLKVVDTTPPVINVYPASSTVPFGTRLPLTWHEALDNHDGNISRYTVVEGRQTLSVTQVGRHYVNYTCQDQFGNVATTVQTIVVDPFERPSLEYIVRVTYKTPPASAPTAAVLQATLRSKTKEPFAFVVGREAGNTAEPDMFNALPDARALAQDQSVAQSRRQLLGSAEETYFYVCIRDQSSLEWISGEDFALRLRDQLSSDPNVVDVTPSEEPTSTSSSNASATTVMVGVIVPVVLLVLVVAAVLYRRHGGGRAASGKRDAQQVGQAVVSLDESSTGMMENPVYRPSMSSNSYEAMYGVGSRDEASTYGVVGASAMTISNSLDSRTDGTYANAHGFQSEFPEASFSLNTTGGVQLGDRSRQLPESDTDGAFISMTQDTYDMPNASETDGPGDYDMPNAQELATSALQHMYATPYEPPTQAMSAEYASPYEPAGSTLAEYASPYEQPSSSTPPEYAVPDHATPSTQLYNVFRSAGNSSHGSVGSIPQATHSESYEQPVVQAQEGDRYEEPVVQAQEGDRYEEPVVQPQEGNRYEEPVVQAQEGDRYEEPVAGAREHGGYEEPTQQGPMTSGPVYAQPVTPAAFAFGDEATAAEEHLYGVGTGPADTAPVEEAMYGTTEVSVPLAVQVQAHSTYVENLPREKVERMLKGRTPGSFFMRHSANNDKYVVSALVAAKQATHYVVEQQGQTWTFNNEPVPGVTSLSELLHRLSETDNSLSKIVLRSAAWLSRDVPPSMQAHLALEQQPWFHGQLSRDATENMLHTASKDGAWLLRERRSASYALSLIRAGTVTHHLLEFDQQGFVTVNGTRLQPRRRTMEAAMSLLLLQPPLLSNIVLSQPVEKS</sequence>
<dbReference type="Pfam" id="PF07699">
    <property type="entry name" value="Ephrin_rec_like"/>
    <property type="match status" value="2"/>
</dbReference>
<dbReference type="Gene3D" id="2.10.50.10">
    <property type="entry name" value="Tumor Necrosis Factor Receptor, subunit A, domain 2"/>
    <property type="match status" value="1"/>
</dbReference>
<dbReference type="InParanoid" id="A9VDD4"/>
<keyword evidence="8" id="KW-1185">Reference proteome</keyword>
<dbReference type="PROSITE" id="PS50001">
    <property type="entry name" value="SH2"/>
    <property type="match status" value="2"/>
</dbReference>
<dbReference type="EMBL" id="CH991587">
    <property type="protein sequence ID" value="EDQ84429.1"/>
    <property type="molecule type" value="Genomic_DNA"/>
</dbReference>
<protein>
    <submittedName>
        <fullName evidence="7">Uncharacterized protein</fullName>
    </submittedName>
</protein>
<feature type="compositionally biased region" description="Polar residues" evidence="3">
    <location>
        <begin position="1927"/>
        <end position="1945"/>
    </location>
</feature>
<dbReference type="SMART" id="SM00261">
    <property type="entry name" value="FU"/>
    <property type="match status" value="3"/>
</dbReference>
<dbReference type="SUPFAM" id="SSF57184">
    <property type="entry name" value="Growth factor receptor domain"/>
    <property type="match status" value="1"/>
</dbReference>
<dbReference type="InterPro" id="IPR011641">
    <property type="entry name" value="Tyr-kin_ephrin_A/B_rcpt-like"/>
</dbReference>
<reference evidence="7 8" key="1">
    <citation type="journal article" date="2008" name="Nature">
        <title>The genome of the choanoflagellate Monosiga brevicollis and the origin of metazoans.</title>
        <authorList>
            <consortium name="JGI Sequencing"/>
            <person name="King N."/>
            <person name="Westbrook M.J."/>
            <person name="Young S.L."/>
            <person name="Kuo A."/>
            <person name="Abedin M."/>
            <person name="Chapman J."/>
            <person name="Fairclough S."/>
            <person name="Hellsten U."/>
            <person name="Isogai Y."/>
            <person name="Letunic I."/>
            <person name="Marr M."/>
            <person name="Pincus D."/>
            <person name="Putnam N."/>
            <person name="Rokas A."/>
            <person name="Wright K.J."/>
            <person name="Zuzow R."/>
            <person name="Dirks W."/>
            <person name="Good M."/>
            <person name="Goodstein D."/>
            <person name="Lemons D."/>
            <person name="Li W."/>
            <person name="Lyons J.B."/>
            <person name="Morris A."/>
            <person name="Nichols S."/>
            <person name="Richter D.J."/>
            <person name="Salamov A."/>
            <person name="Bork P."/>
            <person name="Lim W.A."/>
            <person name="Manning G."/>
            <person name="Miller W.T."/>
            <person name="McGinnis W."/>
            <person name="Shapiro H."/>
            <person name="Tjian R."/>
            <person name="Grigoriev I.V."/>
            <person name="Rokhsar D."/>
        </authorList>
    </citation>
    <scope>NUCLEOTIDE SEQUENCE [LARGE SCALE GENOMIC DNA]</scope>
    <source>
        <strain evidence="8">MX1 / ATCC 50154</strain>
    </source>
</reference>